<sequence length="400" mass="44645">MLTTFFNLILLYSLAVWNFAAVSSQELPTDLRDSNWKYNSEEGNGFIIFYAKNMVENGIQWNLVSLTGNFMSFQRINKVTTDTGEKFLYKCWLYKRVKSTLYYFYPMTGIFKNQRAHVSADDPLDVCDYCTNTEAKLHILYRAETSCECTPECSQLTIYNTCTRANHDTSSTNCVNGTTAVETTTAIETTTTLPITTALSSTTTETKDETTTLPMTTTPSSFTTTTKDTTTTLQITTTALSSTTTTIKETTIARINLTTTLETTDPPVTTTAALSTTISTLQTTAEAPYDPITSTKPTTSRPDETNEETSTNHKKSISALDRLGLNEDAFVGVVSGSLLFVYLVVAIVGCACCVFILGRRRNRKRKEKESQENLVPERANYFQNKSYLDSLPQVFHRIDE</sequence>
<dbReference type="PANTHER" id="PTHR16861">
    <property type="entry name" value="GLYCOPROTEIN 38"/>
    <property type="match status" value="1"/>
</dbReference>
<feature type="region of interest" description="Disordered" evidence="1">
    <location>
        <begin position="201"/>
        <end position="225"/>
    </location>
</feature>
<feature type="compositionally biased region" description="Low complexity" evidence="1">
    <location>
        <begin position="211"/>
        <end position="225"/>
    </location>
</feature>
<evidence type="ECO:0000256" key="3">
    <source>
        <dbReference type="SAM" id="SignalP"/>
    </source>
</evidence>
<dbReference type="OrthoDB" id="10563837at2759"/>
<feature type="signal peptide" evidence="3">
    <location>
        <begin position="1"/>
        <end position="24"/>
    </location>
</feature>
<feature type="transmembrane region" description="Helical" evidence="2">
    <location>
        <begin position="339"/>
        <end position="358"/>
    </location>
</feature>
<evidence type="ECO:0000313" key="4">
    <source>
        <dbReference type="EnsemblMetazoa" id="G25952.1:cds"/>
    </source>
</evidence>
<keyword evidence="5" id="KW-1185">Reference proteome</keyword>
<evidence type="ECO:0000256" key="1">
    <source>
        <dbReference type="SAM" id="MobiDB-lite"/>
    </source>
</evidence>
<dbReference type="Proteomes" id="UP000005408">
    <property type="component" value="Unassembled WGS sequence"/>
</dbReference>
<evidence type="ECO:0000313" key="5">
    <source>
        <dbReference type="Proteomes" id="UP000005408"/>
    </source>
</evidence>
<name>A0A8W8KZL3_MAGGI</name>
<protein>
    <submittedName>
        <fullName evidence="4">Uncharacterized protein</fullName>
    </submittedName>
</protein>
<dbReference type="OMA" id="NTCTRAN"/>
<dbReference type="EnsemblMetazoa" id="G25952.1">
    <property type="protein sequence ID" value="G25952.1:cds"/>
    <property type="gene ID" value="G25952"/>
</dbReference>
<keyword evidence="2" id="KW-0472">Membrane</keyword>
<proteinExistence type="predicted"/>
<dbReference type="RefSeq" id="XP_011417822.2">
    <property type="nucleotide sequence ID" value="XM_011419520.4"/>
</dbReference>
<keyword evidence="2" id="KW-0812">Transmembrane</keyword>
<feature type="chain" id="PRO_5036453518" evidence="3">
    <location>
        <begin position="25"/>
        <end position="400"/>
    </location>
</feature>
<dbReference type="KEGG" id="crg:105321255"/>
<organism evidence="4 5">
    <name type="scientific">Magallana gigas</name>
    <name type="common">Pacific oyster</name>
    <name type="synonym">Crassostrea gigas</name>
    <dbReference type="NCBI Taxonomy" id="29159"/>
    <lineage>
        <taxon>Eukaryota</taxon>
        <taxon>Metazoa</taxon>
        <taxon>Spiralia</taxon>
        <taxon>Lophotrochozoa</taxon>
        <taxon>Mollusca</taxon>
        <taxon>Bivalvia</taxon>
        <taxon>Autobranchia</taxon>
        <taxon>Pteriomorphia</taxon>
        <taxon>Ostreida</taxon>
        <taxon>Ostreoidea</taxon>
        <taxon>Ostreidae</taxon>
        <taxon>Magallana</taxon>
    </lineage>
</organism>
<feature type="region of interest" description="Disordered" evidence="1">
    <location>
        <begin position="284"/>
        <end position="315"/>
    </location>
</feature>
<evidence type="ECO:0000256" key="2">
    <source>
        <dbReference type="SAM" id="Phobius"/>
    </source>
</evidence>
<reference evidence="4" key="1">
    <citation type="submission" date="2022-08" db="UniProtKB">
        <authorList>
            <consortium name="EnsemblMetazoa"/>
        </authorList>
    </citation>
    <scope>IDENTIFICATION</scope>
    <source>
        <strain evidence="4">05x7-T-G4-1.051#20</strain>
    </source>
</reference>
<keyword evidence="2" id="KW-1133">Transmembrane helix</keyword>
<keyword evidence="3" id="KW-0732">Signal</keyword>
<dbReference type="PANTHER" id="PTHR16861:SF4">
    <property type="entry name" value="SH3 DOMAIN PROTEIN (AFU_ORTHOLOGUE AFUA_1G13610)"/>
    <property type="match status" value="1"/>
</dbReference>
<dbReference type="AlphaFoldDB" id="A0A8W8KZL3"/>
<dbReference type="GeneID" id="105321255"/>
<accession>A0A8W8KZL3</accession>